<reference evidence="3 4" key="1">
    <citation type="submission" date="2020-01" db="EMBL/GenBank/DDBJ databases">
        <title>Paenibacillus soybeanensis sp. nov. isolated from the nodules of soybean (Glycine max(L.) Merr).</title>
        <authorList>
            <person name="Wang H."/>
        </authorList>
    </citation>
    <scope>NUCLEOTIDE SEQUENCE [LARGE SCALE GENOMIC DNA]</scope>
    <source>
        <strain evidence="3 4">DSM 23054</strain>
    </source>
</reference>
<proteinExistence type="inferred from homology"/>
<dbReference type="InterPro" id="IPR052350">
    <property type="entry name" value="Metallo-dep_Lactonases"/>
</dbReference>
<evidence type="ECO:0000256" key="1">
    <source>
        <dbReference type="ARBA" id="ARBA00038310"/>
    </source>
</evidence>
<organism evidence="3 4">
    <name type="scientific">Paenibacillus sacheonensis</name>
    <dbReference type="NCBI Taxonomy" id="742054"/>
    <lineage>
        <taxon>Bacteria</taxon>
        <taxon>Bacillati</taxon>
        <taxon>Bacillota</taxon>
        <taxon>Bacilli</taxon>
        <taxon>Bacillales</taxon>
        <taxon>Paenibacillaceae</taxon>
        <taxon>Paenibacillus</taxon>
    </lineage>
</organism>
<dbReference type="SUPFAM" id="SSF51556">
    <property type="entry name" value="Metallo-dependent hydrolases"/>
    <property type="match status" value="1"/>
</dbReference>
<dbReference type="PANTHER" id="PTHR43569">
    <property type="entry name" value="AMIDOHYDROLASE"/>
    <property type="match status" value="1"/>
</dbReference>
<feature type="domain" description="Amidohydrolase-related" evidence="2">
    <location>
        <begin position="5"/>
        <end position="280"/>
    </location>
</feature>
<dbReference type="RefSeq" id="WP_161693460.1">
    <property type="nucleotide sequence ID" value="NZ_JAAAMU010000001.1"/>
</dbReference>
<protein>
    <submittedName>
        <fullName evidence="3">Amidohydrolase family protein</fullName>
    </submittedName>
</protein>
<dbReference type="Proteomes" id="UP000558113">
    <property type="component" value="Unassembled WGS sequence"/>
</dbReference>
<dbReference type="OrthoDB" id="5450317at2"/>
<accession>A0A7X4YLC9</accession>
<dbReference type="AlphaFoldDB" id="A0A7X4YLC9"/>
<name>A0A7X4YLC9_9BACL</name>
<dbReference type="InterPro" id="IPR032466">
    <property type="entry name" value="Metal_Hydrolase"/>
</dbReference>
<evidence type="ECO:0000313" key="4">
    <source>
        <dbReference type="Proteomes" id="UP000558113"/>
    </source>
</evidence>
<keyword evidence="4" id="KW-1185">Reference proteome</keyword>
<dbReference type="GO" id="GO:0016787">
    <property type="term" value="F:hydrolase activity"/>
    <property type="evidence" value="ECO:0007669"/>
    <property type="project" value="UniProtKB-KW"/>
</dbReference>
<dbReference type="PANTHER" id="PTHR43569:SF2">
    <property type="entry name" value="AMIDOHYDROLASE-RELATED DOMAIN-CONTAINING PROTEIN"/>
    <property type="match status" value="1"/>
</dbReference>
<keyword evidence="3" id="KW-0378">Hydrolase</keyword>
<comment type="similarity">
    <text evidence="1">Belongs to the metallo-dependent hydrolases superfamily.</text>
</comment>
<dbReference type="Pfam" id="PF04909">
    <property type="entry name" value="Amidohydro_2"/>
    <property type="match status" value="1"/>
</dbReference>
<dbReference type="EMBL" id="JAAAMU010000001">
    <property type="protein sequence ID" value="NBC67554.1"/>
    <property type="molecule type" value="Genomic_DNA"/>
</dbReference>
<evidence type="ECO:0000313" key="3">
    <source>
        <dbReference type="EMBL" id="NBC67554.1"/>
    </source>
</evidence>
<dbReference type="InterPro" id="IPR006680">
    <property type="entry name" value="Amidohydro-rel"/>
</dbReference>
<gene>
    <name evidence="3" type="ORF">GT003_00915</name>
</gene>
<sequence length="283" mass="31554">MSRTIDAHQHYWKLDRGDYGWLTPEGGPVLYRDYGPQDLEPDLERAGVRQTIVVQAAATHAETDYMLQLADNAVSIAGVVGWLDFHDPDWKAVLEKFRANPKFVGIRIMIQEMKDAAEVLEPESLEALRYLAEIGLPVDLLMHSKQLPETIQLLKQIPNLHAVIDHIGKPQIGLGVFEPWASQIKALAASHPGLYCKLSGMLTEADHESWEPEQFTAYVRHVVECFGTERVMFGSDWPVCLLAGSYMDVRAVLETALPEGLSEQQLSAIYGGNAAAFYKLPAE</sequence>
<evidence type="ECO:0000259" key="2">
    <source>
        <dbReference type="Pfam" id="PF04909"/>
    </source>
</evidence>
<dbReference type="Gene3D" id="3.20.20.140">
    <property type="entry name" value="Metal-dependent hydrolases"/>
    <property type="match status" value="1"/>
</dbReference>
<comment type="caution">
    <text evidence="3">The sequence shown here is derived from an EMBL/GenBank/DDBJ whole genome shotgun (WGS) entry which is preliminary data.</text>
</comment>